<dbReference type="InterPro" id="IPR003140">
    <property type="entry name" value="PLipase/COase/thioEstase"/>
</dbReference>
<dbReference type="HOGENOM" id="CLU_049413_5_3_0"/>
<feature type="domain" description="Phospholipase/carboxylesterase/thioesterase" evidence="3">
    <location>
        <begin position="27"/>
        <end position="222"/>
    </location>
</feature>
<organism evidence="4 5">
    <name type="scientific">Gemmatirosa kalamazoonensis</name>
    <dbReference type="NCBI Taxonomy" id="861299"/>
    <lineage>
        <taxon>Bacteria</taxon>
        <taxon>Pseudomonadati</taxon>
        <taxon>Gemmatimonadota</taxon>
        <taxon>Gemmatimonadia</taxon>
        <taxon>Gemmatimonadales</taxon>
        <taxon>Gemmatimonadaceae</taxon>
        <taxon>Gemmatirosa</taxon>
    </lineage>
</organism>
<protein>
    <submittedName>
        <fullName evidence="4">Phospholipase/Carboxylesterase</fullName>
    </submittedName>
</protein>
<dbReference type="GO" id="GO:0016787">
    <property type="term" value="F:hydrolase activity"/>
    <property type="evidence" value="ECO:0007669"/>
    <property type="project" value="UniProtKB-KW"/>
</dbReference>
<dbReference type="SUPFAM" id="SSF53474">
    <property type="entry name" value="alpha/beta-Hydrolases"/>
    <property type="match status" value="1"/>
</dbReference>
<dbReference type="PANTHER" id="PTHR10655">
    <property type="entry name" value="LYSOPHOSPHOLIPASE-RELATED"/>
    <property type="match status" value="1"/>
</dbReference>
<comment type="similarity">
    <text evidence="1">Belongs to the AB hydrolase superfamily. AB hydrolase 2 family.</text>
</comment>
<dbReference type="InterPro" id="IPR029058">
    <property type="entry name" value="AB_hydrolase_fold"/>
</dbReference>
<dbReference type="RefSeq" id="WP_025409900.1">
    <property type="nucleotide sequence ID" value="NZ_CP007128.1"/>
</dbReference>
<name>W0RB87_9BACT</name>
<proteinExistence type="inferred from homology"/>
<dbReference type="InterPro" id="IPR050565">
    <property type="entry name" value="LYPA1-2/EST-like"/>
</dbReference>
<dbReference type="Pfam" id="PF02230">
    <property type="entry name" value="Abhydrolase_2"/>
    <property type="match status" value="1"/>
</dbReference>
<dbReference type="Gene3D" id="3.40.50.1820">
    <property type="entry name" value="alpha/beta hydrolase"/>
    <property type="match status" value="1"/>
</dbReference>
<evidence type="ECO:0000313" key="5">
    <source>
        <dbReference type="Proteomes" id="UP000019151"/>
    </source>
</evidence>
<keyword evidence="5" id="KW-1185">Reference proteome</keyword>
<evidence type="ECO:0000256" key="2">
    <source>
        <dbReference type="ARBA" id="ARBA00022801"/>
    </source>
</evidence>
<gene>
    <name evidence="4" type="ORF">J421_0822</name>
</gene>
<evidence type="ECO:0000256" key="1">
    <source>
        <dbReference type="ARBA" id="ARBA00006499"/>
    </source>
</evidence>
<evidence type="ECO:0000259" key="3">
    <source>
        <dbReference type="Pfam" id="PF02230"/>
    </source>
</evidence>
<reference evidence="4 5" key="1">
    <citation type="journal article" date="2014" name="Genome Announc.">
        <title>Genome Sequence and Methylome of Soil Bacterium Gemmatirosa kalamazoonensis KBS708T, a Member of the Rarely Cultivated Gemmatimonadetes Phylum.</title>
        <authorList>
            <person name="Debruyn J.M."/>
            <person name="Radosevich M."/>
            <person name="Wommack K.E."/>
            <person name="Polson S.W."/>
            <person name="Hauser L.J."/>
            <person name="Fawaz M.N."/>
            <person name="Korlach J."/>
            <person name="Tsai Y.C."/>
        </authorList>
    </citation>
    <scope>NUCLEOTIDE SEQUENCE [LARGE SCALE GENOMIC DNA]</scope>
    <source>
        <strain evidence="4 5">KBS708</strain>
    </source>
</reference>
<dbReference type="KEGG" id="gba:J421_0822"/>
<dbReference type="OrthoDB" id="9795555at2"/>
<keyword evidence="2" id="KW-0378">Hydrolase</keyword>
<dbReference type="STRING" id="861299.J421_0822"/>
<dbReference type="EMBL" id="CP007128">
    <property type="protein sequence ID" value="AHG88359.1"/>
    <property type="molecule type" value="Genomic_DNA"/>
</dbReference>
<sequence length="229" mass="24157">MSETSTHALSLAHVVREPAPGANPPGTRAPLLLLLHGVGSHEGSMAALAPAFDPRFLVVSARSPIVLGPRAFAFFHVTFTPQGNVIDRDEAAAGWAHVARFVDEAVAAYGADPSRVYVAGFSQGGIMALAALLTAPERIAGAVAMSGRLLPEVLPHAAPADALRDKPVLVVHGTDDEKLGIHLARSARDTLSRFPLALTYRELAMGHRVTQESLDVVSAWLTARLDETA</sequence>
<dbReference type="AlphaFoldDB" id="W0RB87"/>
<accession>W0RB87</accession>
<dbReference type="Proteomes" id="UP000019151">
    <property type="component" value="Chromosome"/>
</dbReference>
<evidence type="ECO:0000313" key="4">
    <source>
        <dbReference type="EMBL" id="AHG88359.1"/>
    </source>
</evidence>
<dbReference type="eggNOG" id="COG0400">
    <property type="taxonomic scope" value="Bacteria"/>
</dbReference>
<dbReference type="InParanoid" id="W0RB87"/>
<dbReference type="PANTHER" id="PTHR10655:SF17">
    <property type="entry name" value="LYSOPHOSPHOLIPASE-LIKE PROTEIN 1"/>
    <property type="match status" value="1"/>
</dbReference>